<dbReference type="PRINTS" id="PR00778">
    <property type="entry name" value="HTHARSR"/>
</dbReference>
<keyword evidence="2" id="KW-0238">DNA-binding</keyword>
<evidence type="ECO:0000256" key="3">
    <source>
        <dbReference type="ARBA" id="ARBA00023163"/>
    </source>
</evidence>
<evidence type="ECO:0000259" key="4">
    <source>
        <dbReference type="PROSITE" id="PS50987"/>
    </source>
</evidence>
<dbReference type="PANTHER" id="PTHR33154:SF12">
    <property type="entry name" value="TRANSCRIPTIONAL REGULATORY PROTEIN"/>
    <property type="match status" value="1"/>
</dbReference>
<protein>
    <submittedName>
        <fullName evidence="5">Transcriptional regulator</fullName>
    </submittedName>
</protein>
<organism evidence="5 6">
    <name type="scientific">Microbispora corallina</name>
    <dbReference type="NCBI Taxonomy" id="83302"/>
    <lineage>
        <taxon>Bacteria</taxon>
        <taxon>Bacillati</taxon>
        <taxon>Actinomycetota</taxon>
        <taxon>Actinomycetes</taxon>
        <taxon>Streptosporangiales</taxon>
        <taxon>Streptosporangiaceae</taxon>
        <taxon>Microbispora</taxon>
    </lineage>
</organism>
<dbReference type="InterPro" id="IPR011991">
    <property type="entry name" value="ArsR-like_HTH"/>
</dbReference>
<dbReference type="InterPro" id="IPR036388">
    <property type="entry name" value="WH-like_DNA-bd_sf"/>
</dbReference>
<evidence type="ECO:0000313" key="6">
    <source>
        <dbReference type="Proteomes" id="UP000603904"/>
    </source>
</evidence>
<accession>A0ABQ4GA57</accession>
<evidence type="ECO:0000256" key="2">
    <source>
        <dbReference type="ARBA" id="ARBA00023125"/>
    </source>
</evidence>
<keyword evidence="3" id="KW-0804">Transcription</keyword>
<dbReference type="Gene3D" id="1.10.10.10">
    <property type="entry name" value="Winged helix-like DNA-binding domain superfamily/Winged helix DNA-binding domain"/>
    <property type="match status" value="1"/>
</dbReference>
<dbReference type="InterPro" id="IPR001845">
    <property type="entry name" value="HTH_ArsR_DNA-bd_dom"/>
</dbReference>
<evidence type="ECO:0000313" key="5">
    <source>
        <dbReference type="EMBL" id="GIH43969.1"/>
    </source>
</evidence>
<keyword evidence="1" id="KW-0805">Transcription regulation</keyword>
<dbReference type="InterPro" id="IPR051081">
    <property type="entry name" value="HTH_MetalResp_TranReg"/>
</dbReference>
<name>A0ABQ4GA57_9ACTN</name>
<dbReference type="PROSITE" id="PS50987">
    <property type="entry name" value="HTH_ARSR_2"/>
    <property type="match status" value="1"/>
</dbReference>
<comment type="caution">
    <text evidence="5">The sequence shown here is derived from an EMBL/GenBank/DDBJ whole genome shotgun (WGS) entry which is preliminary data.</text>
</comment>
<dbReference type="CDD" id="cd00090">
    <property type="entry name" value="HTH_ARSR"/>
    <property type="match status" value="1"/>
</dbReference>
<reference evidence="5 6" key="1">
    <citation type="submission" date="2021-01" db="EMBL/GenBank/DDBJ databases">
        <title>Whole genome shotgun sequence of Microbispora corallina NBRC 16416.</title>
        <authorList>
            <person name="Komaki H."/>
            <person name="Tamura T."/>
        </authorList>
    </citation>
    <scope>NUCLEOTIDE SEQUENCE [LARGE SCALE GENOMIC DNA]</scope>
    <source>
        <strain evidence="5 6">NBRC 16416</strain>
    </source>
</reference>
<proteinExistence type="predicted"/>
<keyword evidence="6" id="KW-1185">Reference proteome</keyword>
<dbReference type="Proteomes" id="UP000603904">
    <property type="component" value="Unassembled WGS sequence"/>
</dbReference>
<sequence>MPRTQRRRAALVHPEAEEIDLLDVLHALSDPTRMTIVRTLRAEPERACGTFPVDVAPSTLTHHFRVLREAGLIRQREDGNRRWTTLRLEDLDGRFPGLLDTVLAAYEAPAKPVGPEGGVT</sequence>
<dbReference type="SMART" id="SM00418">
    <property type="entry name" value="HTH_ARSR"/>
    <property type="match status" value="1"/>
</dbReference>
<dbReference type="SUPFAM" id="SSF46785">
    <property type="entry name" value="Winged helix' DNA-binding domain"/>
    <property type="match status" value="1"/>
</dbReference>
<dbReference type="Pfam" id="PF12840">
    <property type="entry name" value="HTH_20"/>
    <property type="match status" value="1"/>
</dbReference>
<evidence type="ECO:0000256" key="1">
    <source>
        <dbReference type="ARBA" id="ARBA00023015"/>
    </source>
</evidence>
<feature type="domain" description="HTH arsR-type" evidence="4">
    <location>
        <begin position="13"/>
        <end position="106"/>
    </location>
</feature>
<dbReference type="EMBL" id="BOOC01000049">
    <property type="protein sequence ID" value="GIH43969.1"/>
    <property type="molecule type" value="Genomic_DNA"/>
</dbReference>
<dbReference type="PANTHER" id="PTHR33154">
    <property type="entry name" value="TRANSCRIPTIONAL REGULATOR, ARSR FAMILY"/>
    <property type="match status" value="1"/>
</dbReference>
<gene>
    <name evidence="5" type="ORF">Mco01_69690</name>
</gene>
<dbReference type="InterPro" id="IPR036390">
    <property type="entry name" value="WH_DNA-bd_sf"/>
</dbReference>
<dbReference type="RefSeq" id="WP_204061002.1">
    <property type="nucleotide sequence ID" value="NZ_BAAAGP010000026.1"/>
</dbReference>